<name>F8PLP3_SERL3</name>
<dbReference type="InParanoid" id="F8PLP3"/>
<keyword evidence="1" id="KW-0812">Transmembrane</keyword>
<evidence type="ECO:0000256" key="1">
    <source>
        <dbReference type="SAM" id="Phobius"/>
    </source>
</evidence>
<evidence type="ECO:0000313" key="3">
    <source>
        <dbReference type="Proteomes" id="UP000008063"/>
    </source>
</evidence>
<reference evidence="3" key="1">
    <citation type="journal article" date="2011" name="Science">
        <title>The plant cell wall-decomposing machinery underlies the functional diversity of forest fungi.</title>
        <authorList>
            <person name="Eastwood D.C."/>
            <person name="Floudas D."/>
            <person name="Binder M."/>
            <person name="Majcherczyk A."/>
            <person name="Schneider P."/>
            <person name="Aerts A."/>
            <person name="Asiegbu F.O."/>
            <person name="Baker S.E."/>
            <person name="Barry K."/>
            <person name="Bendiksby M."/>
            <person name="Blumentritt M."/>
            <person name="Coutinho P.M."/>
            <person name="Cullen D."/>
            <person name="de Vries R.P."/>
            <person name="Gathman A."/>
            <person name="Goodell B."/>
            <person name="Henrissat B."/>
            <person name="Ihrmark K."/>
            <person name="Kauserud H."/>
            <person name="Kohler A."/>
            <person name="LaButti K."/>
            <person name="Lapidus A."/>
            <person name="Lavin J.L."/>
            <person name="Lee Y.-H."/>
            <person name="Lindquist E."/>
            <person name="Lilly W."/>
            <person name="Lucas S."/>
            <person name="Morin E."/>
            <person name="Murat C."/>
            <person name="Oguiza J.A."/>
            <person name="Park J."/>
            <person name="Pisabarro A.G."/>
            <person name="Riley R."/>
            <person name="Rosling A."/>
            <person name="Salamov A."/>
            <person name="Schmidt O."/>
            <person name="Schmutz J."/>
            <person name="Skrede I."/>
            <person name="Stenlid J."/>
            <person name="Wiebenga A."/>
            <person name="Xie X."/>
            <person name="Kuees U."/>
            <person name="Hibbett D.S."/>
            <person name="Hoffmeister D."/>
            <person name="Hoegberg N."/>
            <person name="Martin F."/>
            <person name="Grigoriev I.V."/>
            <person name="Watkinson S.C."/>
        </authorList>
    </citation>
    <scope>NUCLEOTIDE SEQUENCE [LARGE SCALE GENOMIC DNA]</scope>
    <source>
        <strain evidence="3">strain S7.3</strain>
    </source>
</reference>
<sequence>MNVLLKKKKLEPPVHHLVQIRRFHGLTNGLIVLDHLDKQGRKRSSSNLEQSTDWQRKRIGSGDIRNGGGAKKMRRRRLEVTKRWIRMGIQKQPLASGDAKICQNAETRKILNGKQRCLRWPNPVPQVVIMIPGLFYLAFIQILMLGTTFAELVAATLQGLLVLEQALDGDGAGVEEVEKSYQDSNLFNNPTLKLKLYILYFIPYYYYTHLHIHFKLLPCHQAKTVISLSFIMRLKLHKQAPQQLVNACEKVL</sequence>
<protein>
    <submittedName>
        <fullName evidence="2">Uncharacterized protein</fullName>
    </submittedName>
</protein>
<feature type="transmembrane region" description="Helical" evidence="1">
    <location>
        <begin position="124"/>
        <end position="144"/>
    </location>
</feature>
<keyword evidence="1" id="KW-1133">Transmembrane helix</keyword>
<keyword evidence="3" id="KW-1185">Reference proteome</keyword>
<organism evidence="3">
    <name type="scientific">Serpula lacrymans var. lacrymans (strain S7.3)</name>
    <name type="common">Dry rot fungus</name>
    <dbReference type="NCBI Taxonomy" id="936435"/>
    <lineage>
        <taxon>Eukaryota</taxon>
        <taxon>Fungi</taxon>
        <taxon>Dikarya</taxon>
        <taxon>Basidiomycota</taxon>
        <taxon>Agaricomycotina</taxon>
        <taxon>Agaricomycetes</taxon>
        <taxon>Agaricomycetidae</taxon>
        <taxon>Boletales</taxon>
        <taxon>Coniophorineae</taxon>
        <taxon>Serpulaceae</taxon>
        <taxon>Serpula</taxon>
    </lineage>
</organism>
<keyword evidence="1" id="KW-0472">Membrane</keyword>
<dbReference type="HOGENOM" id="CLU_1103339_0_0_1"/>
<dbReference type="AlphaFoldDB" id="F8PLP3"/>
<dbReference type="Proteomes" id="UP000008063">
    <property type="component" value="Unassembled WGS sequence"/>
</dbReference>
<accession>F8PLP3</accession>
<gene>
    <name evidence="2" type="ORF">SERLA73DRAFT_158486</name>
</gene>
<dbReference type="EMBL" id="GL945476">
    <property type="protein sequence ID" value="EGO02525.1"/>
    <property type="molecule type" value="Genomic_DNA"/>
</dbReference>
<proteinExistence type="predicted"/>
<evidence type="ECO:0000313" key="2">
    <source>
        <dbReference type="EMBL" id="EGO02525.1"/>
    </source>
</evidence>